<reference evidence="1 2" key="1">
    <citation type="submission" date="2014-01" db="EMBL/GenBank/DDBJ databases">
        <title>Actinotalea ferrariae CF5-4.</title>
        <authorList>
            <person name="Chen F."/>
            <person name="Li Y."/>
            <person name="Wang G."/>
        </authorList>
    </citation>
    <scope>NUCLEOTIDE SEQUENCE [LARGE SCALE GENOMIC DNA]</scope>
    <source>
        <strain evidence="1 2">CF5-4</strain>
    </source>
</reference>
<keyword evidence="2" id="KW-1185">Reference proteome</keyword>
<dbReference type="Proteomes" id="UP000019753">
    <property type="component" value="Unassembled WGS sequence"/>
</dbReference>
<protein>
    <submittedName>
        <fullName evidence="1">Uncharacterized protein</fullName>
    </submittedName>
</protein>
<proteinExistence type="predicted"/>
<accession>A0A021VQU1</accession>
<sequence>MIVSGPTGTITGMENTVTPPPFELSRATWMEGEIVFGDSGVGGIPLDGDIVLSVDGGRSWRGKLSTSALEAVEQQLWAHREQAQGVTEAEALAIARAAFGYELAFFGLDADWDSASLAVSATRHVVSVSVAAPVRWAELFEPDVRMAMVRLEISTGEVNFAEFVLSDPEEHDVFAREELDPGSHASPSLDSMTWFCLSSLGECLAARGLPAVSDWHVGYDQFPGAGGWSAELRVWALVSVPDAAA</sequence>
<name>A0A021VQU1_9CELL</name>
<dbReference type="AlphaFoldDB" id="A0A021VQU1"/>
<dbReference type="EMBL" id="AXCW01000088">
    <property type="protein sequence ID" value="EYR63516.1"/>
    <property type="molecule type" value="Genomic_DNA"/>
</dbReference>
<organism evidence="1 2">
    <name type="scientific">Actinotalea ferrariae CF5-4</name>
    <dbReference type="NCBI Taxonomy" id="948458"/>
    <lineage>
        <taxon>Bacteria</taxon>
        <taxon>Bacillati</taxon>
        <taxon>Actinomycetota</taxon>
        <taxon>Actinomycetes</taxon>
        <taxon>Micrococcales</taxon>
        <taxon>Cellulomonadaceae</taxon>
        <taxon>Actinotalea</taxon>
    </lineage>
</organism>
<gene>
    <name evidence="1" type="ORF">N866_20085</name>
</gene>
<evidence type="ECO:0000313" key="2">
    <source>
        <dbReference type="Proteomes" id="UP000019753"/>
    </source>
</evidence>
<comment type="caution">
    <text evidence="1">The sequence shown here is derived from an EMBL/GenBank/DDBJ whole genome shotgun (WGS) entry which is preliminary data.</text>
</comment>
<evidence type="ECO:0000313" key="1">
    <source>
        <dbReference type="EMBL" id="EYR63516.1"/>
    </source>
</evidence>